<dbReference type="InterPro" id="IPR008928">
    <property type="entry name" value="6-hairpin_glycosidase_sf"/>
</dbReference>
<dbReference type="GeneID" id="26837395"/>
<proteinExistence type="inferred from homology"/>
<evidence type="ECO:0000256" key="2">
    <source>
        <dbReference type="ARBA" id="ARBA00038358"/>
    </source>
</evidence>
<evidence type="ECO:0008006" key="5">
    <source>
        <dbReference type="Google" id="ProtNLM"/>
    </source>
</evidence>
<keyword evidence="1" id="KW-0378">Hydrolase</keyword>
<dbReference type="GO" id="GO:0052757">
    <property type="term" value="F:chondroitin hydrolase activity"/>
    <property type="evidence" value="ECO:0007669"/>
    <property type="project" value="TreeGrafter"/>
</dbReference>
<protein>
    <recommendedName>
        <fullName evidence="5">Unsaturated glucuronyl hydrolase</fullName>
    </recommendedName>
</protein>
<reference evidence="3 4" key="1">
    <citation type="submission" date="2015-11" db="EMBL/GenBank/DDBJ databases">
        <title>The genome of Debaryomyces fabryi.</title>
        <authorList>
            <person name="Tafer H."/>
            <person name="Lopandic K."/>
        </authorList>
    </citation>
    <scope>NUCLEOTIDE SEQUENCE [LARGE SCALE GENOMIC DNA]</scope>
    <source>
        <strain evidence="3 4">CBS 789</strain>
    </source>
</reference>
<evidence type="ECO:0000256" key="1">
    <source>
        <dbReference type="ARBA" id="ARBA00022801"/>
    </source>
</evidence>
<dbReference type="RefSeq" id="XP_015470033.1">
    <property type="nucleotide sequence ID" value="XM_015609216.1"/>
</dbReference>
<dbReference type="Gene3D" id="1.50.10.10">
    <property type="match status" value="1"/>
</dbReference>
<dbReference type="InterPro" id="IPR012341">
    <property type="entry name" value="6hp_glycosidase-like_sf"/>
</dbReference>
<keyword evidence="4" id="KW-1185">Reference proteome</keyword>
<accession>A0A0V1Q607</accession>
<dbReference type="AlphaFoldDB" id="A0A0V1Q607"/>
<dbReference type="PANTHER" id="PTHR36845">
    <property type="entry name" value="HYDROLASE, PUTATIVE (AFU_ORTHOLOGUE AFUA_7G05090)-RELATED"/>
    <property type="match status" value="1"/>
</dbReference>
<dbReference type="SUPFAM" id="SSF48208">
    <property type="entry name" value="Six-hairpin glycosidases"/>
    <property type="match status" value="1"/>
</dbReference>
<comment type="similarity">
    <text evidence="2">Belongs to the glycosyl hydrolase 88 family.</text>
</comment>
<organism evidence="3 4">
    <name type="scientific">Debaryomyces fabryi</name>
    <dbReference type="NCBI Taxonomy" id="58627"/>
    <lineage>
        <taxon>Eukaryota</taxon>
        <taxon>Fungi</taxon>
        <taxon>Dikarya</taxon>
        <taxon>Ascomycota</taxon>
        <taxon>Saccharomycotina</taxon>
        <taxon>Pichiomycetes</taxon>
        <taxon>Debaryomycetaceae</taxon>
        <taxon>Debaryomyces</taxon>
    </lineage>
</organism>
<dbReference type="InterPro" id="IPR052369">
    <property type="entry name" value="UG_Glycosaminoglycan_Hydrolase"/>
</dbReference>
<evidence type="ECO:0000313" key="4">
    <source>
        <dbReference type="Proteomes" id="UP000054251"/>
    </source>
</evidence>
<dbReference type="Proteomes" id="UP000054251">
    <property type="component" value="Unassembled WGS sequence"/>
</dbReference>
<dbReference type="GO" id="GO:0000272">
    <property type="term" value="P:polysaccharide catabolic process"/>
    <property type="evidence" value="ECO:0007669"/>
    <property type="project" value="TreeGrafter"/>
</dbReference>
<gene>
    <name evidence="3" type="ORF">AC631_00386</name>
</gene>
<evidence type="ECO:0000313" key="3">
    <source>
        <dbReference type="EMBL" id="KSA03931.1"/>
    </source>
</evidence>
<dbReference type="EMBL" id="LMYN01000004">
    <property type="protein sequence ID" value="KSA03931.1"/>
    <property type="molecule type" value="Genomic_DNA"/>
</dbReference>
<name>A0A0V1Q607_9ASCO</name>
<comment type="caution">
    <text evidence="3">The sequence shown here is derived from an EMBL/GenBank/DDBJ whole genome shotgun (WGS) entry which is preliminary data.</text>
</comment>
<dbReference type="OrthoDB" id="2317065at2759"/>
<dbReference type="PANTHER" id="PTHR36845:SF1">
    <property type="entry name" value="HYDROLASE, PUTATIVE (AFU_ORTHOLOGUE AFUA_7G05090)-RELATED"/>
    <property type="match status" value="1"/>
</dbReference>
<sequence length="411" mass="46744">MTLTEAKTLLERIEPNLYGDSTIAKIWGVAIKYLDQPNPPIKTPEYSFGRYEFRDIDHWTAGFFPGSLYCLLERCKNFSSHFPTDNVNQIKLEYAARWWAEGLFEQAPRTDTHDLGFIIQPAFQREYEYSKSSRSLDCLVTAANALASRFDETVGCIRSWDTAVNKRYNFTNKNEDFIVIIDNMCNLDMLYYVASKTGDLRLSTIATKHAEVTLKNHFRNSEWSSFHVVNYDLNDGSVKAKFTNQGYADDTTWSRGQSWAVLGFVETYLWTKQKKFLDASIGLAEYFLSKLPDDGVPAWDFGAPDKEIKDTSAAMICALGLIKIYEATNETGYLISGLRLVNDTINFAYTNESSFRKDGTVDIGARDTILAEATINNNPDTYERLVSHGLVYADYYFLTIGNKLLQLGLIQ</sequence>